<proteinExistence type="predicted"/>
<dbReference type="RefSeq" id="XP_002426406.1">
    <property type="nucleotide sequence ID" value="XM_002426361.1"/>
</dbReference>
<evidence type="ECO:0000313" key="2">
    <source>
        <dbReference type="EnsemblMetazoa" id="PHUM252190-PA"/>
    </source>
</evidence>
<dbReference type="GeneID" id="8235060"/>
<name>E0VJW2_PEDHC</name>
<reference evidence="1" key="2">
    <citation type="submission" date="2007-04" db="EMBL/GenBank/DDBJ databases">
        <title>The genome of the human body louse.</title>
        <authorList>
            <consortium name="The Human Body Louse Genome Consortium"/>
            <person name="Kirkness E."/>
            <person name="Walenz B."/>
            <person name="Hass B."/>
            <person name="Bruggner R."/>
            <person name="Strausberg R."/>
        </authorList>
    </citation>
    <scope>NUCLEOTIDE SEQUENCE</scope>
    <source>
        <strain evidence="1">USDA</strain>
    </source>
</reference>
<dbReference type="VEuPathDB" id="VectorBase:PHUM252190"/>
<reference evidence="2" key="3">
    <citation type="submission" date="2021-02" db="UniProtKB">
        <authorList>
            <consortium name="EnsemblMetazoa"/>
        </authorList>
    </citation>
    <scope>IDENTIFICATION</scope>
    <source>
        <strain evidence="2">USDA</strain>
    </source>
</reference>
<dbReference type="OrthoDB" id="6339459at2759"/>
<dbReference type="InParanoid" id="E0VJW2"/>
<organism>
    <name type="scientific">Pediculus humanus subsp. corporis</name>
    <name type="common">Body louse</name>
    <dbReference type="NCBI Taxonomy" id="121224"/>
    <lineage>
        <taxon>Eukaryota</taxon>
        <taxon>Metazoa</taxon>
        <taxon>Ecdysozoa</taxon>
        <taxon>Arthropoda</taxon>
        <taxon>Hexapoda</taxon>
        <taxon>Insecta</taxon>
        <taxon>Pterygota</taxon>
        <taxon>Neoptera</taxon>
        <taxon>Paraneoptera</taxon>
        <taxon>Psocodea</taxon>
        <taxon>Troctomorpha</taxon>
        <taxon>Phthiraptera</taxon>
        <taxon>Anoplura</taxon>
        <taxon>Pediculidae</taxon>
        <taxon>Pediculus</taxon>
    </lineage>
</organism>
<dbReference type="eggNOG" id="ENOG502QVBA">
    <property type="taxonomic scope" value="Eukaryota"/>
</dbReference>
<gene>
    <name evidence="2" type="primary">8235060</name>
    <name evidence="1" type="ORF">Phum_PHUM252190</name>
</gene>
<dbReference type="CTD" id="8235060"/>
<dbReference type="KEGG" id="phu:Phum_PHUM252190"/>
<dbReference type="EMBL" id="DS235231">
    <property type="protein sequence ID" value="EEB13668.1"/>
    <property type="molecule type" value="Genomic_DNA"/>
</dbReference>
<evidence type="ECO:0000313" key="1">
    <source>
        <dbReference type="EMBL" id="EEB13668.1"/>
    </source>
</evidence>
<dbReference type="EMBL" id="AAZO01002923">
    <property type="status" value="NOT_ANNOTATED_CDS"/>
    <property type="molecule type" value="Genomic_DNA"/>
</dbReference>
<dbReference type="OMA" id="HKSHAWV"/>
<accession>E0VJW2</accession>
<dbReference type="EnsemblMetazoa" id="PHUM252190-RA">
    <property type="protein sequence ID" value="PHUM252190-PA"/>
    <property type="gene ID" value="PHUM252190"/>
</dbReference>
<protein>
    <submittedName>
        <fullName evidence="1 2">Uncharacterized protein</fullName>
    </submittedName>
</protein>
<dbReference type="HOGENOM" id="CLU_025351_0_0_1"/>
<sequence length="541" mass="60468">MASEQKRIKLSSYFTTITIILIILVENVNSEKDDEGSFFDMAQSLLEESVRNQNGGGSGANLLGGLLQGFMQSEGGKQLGNILSQGGGGGGGGGAADIISSLATAWQSSKLNYRSSSSSSDEQNNLNIDPSILGSMVDLFSTLNKVTNDGDDDDNNNNNYLDNDYKNVKMKNKKKQKTVDNWDNILSFAGNLIATSMSNTNNNNNNRNEDGTSGSLESFLNFLPVIVNSITGSHNAHLFHSLPHHTHPEFLPPFLENLHEYWDYFINSDFGKNIWENSGLSHLLKSFQDGTGQINGKKVIESLENNSFRRKWIKSTSKFIAQWLKHFTNPDIQRSYLETAQMISNSLLKSQGYPKETFIDWNEPGKSISSLVDEVVKRRFDFQIRSETYVVPLVGYVQELFKSGQKSGLGLFKSSTADIESKLSETFDSDVIEPLLRVNRAYDFARKKPECSKYVICVVNQNDNNNNNNNKNGLKPGITKLVSLGASWFLSTNQNILFWDLYNAAADAAATRSCSKYNKNCQDFDFQDIKATTEYYRHNEL</sequence>
<keyword evidence="3" id="KW-1185">Reference proteome</keyword>
<dbReference type="Proteomes" id="UP000009046">
    <property type="component" value="Unassembled WGS sequence"/>
</dbReference>
<reference evidence="1" key="1">
    <citation type="submission" date="2007-04" db="EMBL/GenBank/DDBJ databases">
        <title>Annotation of Pediculus humanus corporis strain USDA.</title>
        <authorList>
            <person name="Kirkness E."/>
            <person name="Hannick L."/>
            <person name="Hass B."/>
            <person name="Bruggner R."/>
            <person name="Lawson D."/>
            <person name="Bidwell S."/>
            <person name="Joardar V."/>
            <person name="Caler E."/>
            <person name="Walenz B."/>
            <person name="Inman J."/>
            <person name="Schobel S."/>
            <person name="Galinsky K."/>
            <person name="Amedeo P."/>
            <person name="Strausberg R."/>
        </authorList>
    </citation>
    <scope>NUCLEOTIDE SEQUENCE</scope>
    <source>
        <strain evidence="1">USDA</strain>
    </source>
</reference>
<dbReference type="FunCoup" id="E0VJW2">
    <property type="interactions" value="32"/>
</dbReference>
<dbReference type="AlphaFoldDB" id="E0VJW2"/>
<evidence type="ECO:0000313" key="3">
    <source>
        <dbReference type="Proteomes" id="UP000009046"/>
    </source>
</evidence>